<keyword evidence="2" id="KW-1185">Reference proteome</keyword>
<proteinExistence type="predicted"/>
<dbReference type="AlphaFoldDB" id="A0A8J7A9Y1"/>
<evidence type="ECO:0000313" key="1">
    <source>
        <dbReference type="EMBL" id="MBE9076766.1"/>
    </source>
</evidence>
<sequence length="85" mass="9226">MELLTQLVEHFEAKHYAFPTQKQSTPLDMLLFLTESNALKQADLVGIIGSSGVVSEVVNGKRSISKGMAIALSQRFSVDAGLFLT</sequence>
<evidence type="ECO:0008006" key="3">
    <source>
        <dbReference type="Google" id="ProtNLM"/>
    </source>
</evidence>
<dbReference type="Gene3D" id="1.10.260.40">
    <property type="entry name" value="lambda repressor-like DNA-binding domains"/>
    <property type="match status" value="1"/>
</dbReference>
<organism evidence="1 2">
    <name type="scientific">Vasconcelosia minhoensis LEGE 07310</name>
    <dbReference type="NCBI Taxonomy" id="915328"/>
    <lineage>
        <taxon>Bacteria</taxon>
        <taxon>Bacillati</taxon>
        <taxon>Cyanobacteriota</taxon>
        <taxon>Cyanophyceae</taxon>
        <taxon>Nodosilineales</taxon>
        <taxon>Cymatolegaceae</taxon>
        <taxon>Vasconcelosia</taxon>
        <taxon>Vasconcelosia minhoensis</taxon>
    </lineage>
</organism>
<gene>
    <name evidence="1" type="ORF">IQ241_05565</name>
</gene>
<name>A0A8J7A9Y1_9CYAN</name>
<protein>
    <recommendedName>
        <fullName evidence="3">HTH cro/C1-type domain-containing protein</fullName>
    </recommendedName>
</protein>
<evidence type="ECO:0000313" key="2">
    <source>
        <dbReference type="Proteomes" id="UP000636505"/>
    </source>
</evidence>
<dbReference type="GO" id="GO:0003677">
    <property type="term" value="F:DNA binding"/>
    <property type="evidence" value="ECO:0007669"/>
    <property type="project" value="InterPro"/>
</dbReference>
<dbReference type="EMBL" id="JADEXG010000009">
    <property type="protein sequence ID" value="MBE9076766.1"/>
    <property type="molecule type" value="Genomic_DNA"/>
</dbReference>
<dbReference type="SUPFAM" id="SSF47413">
    <property type="entry name" value="lambda repressor-like DNA-binding domains"/>
    <property type="match status" value="1"/>
</dbReference>
<dbReference type="Proteomes" id="UP000636505">
    <property type="component" value="Unassembled WGS sequence"/>
</dbReference>
<comment type="caution">
    <text evidence="1">The sequence shown here is derived from an EMBL/GenBank/DDBJ whole genome shotgun (WGS) entry which is preliminary data.</text>
</comment>
<reference evidence="1" key="1">
    <citation type="submission" date="2020-10" db="EMBL/GenBank/DDBJ databases">
        <authorList>
            <person name="Castelo-Branco R."/>
            <person name="Eusebio N."/>
            <person name="Adriana R."/>
            <person name="Vieira A."/>
            <person name="Brugerolle De Fraissinette N."/>
            <person name="Rezende De Castro R."/>
            <person name="Schneider M.P."/>
            <person name="Vasconcelos V."/>
            <person name="Leao P.N."/>
        </authorList>
    </citation>
    <scope>NUCLEOTIDE SEQUENCE</scope>
    <source>
        <strain evidence="1">LEGE 07310</strain>
    </source>
</reference>
<accession>A0A8J7A9Y1</accession>
<dbReference type="RefSeq" id="WP_193905429.1">
    <property type="nucleotide sequence ID" value="NZ_JADEXG010000009.1"/>
</dbReference>
<dbReference type="InterPro" id="IPR010982">
    <property type="entry name" value="Lambda_DNA-bd_dom_sf"/>
</dbReference>